<accession>A0A0L6VGV3</accession>
<dbReference type="Gene3D" id="3.40.50.1820">
    <property type="entry name" value="alpha/beta hydrolase"/>
    <property type="match status" value="1"/>
</dbReference>
<dbReference type="InterPro" id="IPR053228">
    <property type="entry name" value="Stereospecific_Lipase"/>
</dbReference>
<name>A0A0L6VGV3_9BASI</name>
<dbReference type="PANTHER" id="PTHR37574:SF1">
    <property type="entry name" value="LIPASE B"/>
    <property type="match status" value="1"/>
</dbReference>
<organism evidence="1 2">
    <name type="scientific">Puccinia sorghi</name>
    <dbReference type="NCBI Taxonomy" id="27349"/>
    <lineage>
        <taxon>Eukaryota</taxon>
        <taxon>Fungi</taxon>
        <taxon>Dikarya</taxon>
        <taxon>Basidiomycota</taxon>
        <taxon>Pucciniomycotina</taxon>
        <taxon>Pucciniomycetes</taxon>
        <taxon>Pucciniales</taxon>
        <taxon>Pucciniaceae</taxon>
        <taxon>Puccinia</taxon>
    </lineage>
</organism>
<keyword evidence="2" id="KW-1185">Reference proteome</keyword>
<dbReference type="EMBL" id="LAVV01006429">
    <property type="protein sequence ID" value="KNZ59983.1"/>
    <property type="molecule type" value="Genomic_DNA"/>
</dbReference>
<protein>
    <submittedName>
        <fullName evidence="1">Uncharacterized protein</fullName>
    </submittedName>
</protein>
<dbReference type="STRING" id="27349.A0A0L6VGV3"/>
<dbReference type="OrthoDB" id="4605274at2759"/>
<gene>
    <name evidence="1" type="ORF">VP01_1632g5</name>
</gene>
<dbReference type="Proteomes" id="UP000037035">
    <property type="component" value="Unassembled WGS sequence"/>
</dbReference>
<dbReference type="InterPro" id="IPR029058">
    <property type="entry name" value="AB_hydrolase_fold"/>
</dbReference>
<comment type="caution">
    <text evidence="1">The sequence shown here is derived from an EMBL/GenBank/DDBJ whole genome shotgun (WGS) entry which is preliminary data.</text>
</comment>
<dbReference type="SUPFAM" id="SSF53474">
    <property type="entry name" value="alpha/beta-Hydrolases"/>
    <property type="match status" value="1"/>
</dbReference>
<proteinExistence type="predicted"/>
<reference evidence="1 2" key="1">
    <citation type="submission" date="2015-08" db="EMBL/GenBank/DDBJ databases">
        <title>Next Generation Sequencing and Analysis of the Genome of Puccinia sorghi L Schw, the Causal Agent of Maize Common Rust.</title>
        <authorList>
            <person name="Rochi L."/>
            <person name="Burguener G."/>
            <person name="Darino M."/>
            <person name="Turjanski A."/>
            <person name="Kreff E."/>
            <person name="Dieguez M.J."/>
            <person name="Sacco F."/>
        </authorList>
    </citation>
    <scope>NUCLEOTIDE SEQUENCE [LARGE SCALE GENOMIC DNA]</scope>
    <source>
        <strain evidence="1 2">RO10H11247</strain>
    </source>
</reference>
<dbReference type="AlphaFoldDB" id="A0A0L6VGV3"/>
<dbReference type="VEuPathDB" id="FungiDB:VP01_1632g5"/>
<sequence length="740" mass="78404">MKAEKKKVKDRNHTTLCTLQQTLTVAQVSVQPETVLAPRRLGWVSSALLDVSRRDLFRHVGDAASGNGSARFIWGLNVSIQPAHDRAQRGLVAPLLSAPSALGRALEFLGTSLKCHTPAVSEPNLSAAVIRTAKPSSERITCRVERPIRTGGLASVGASESNIRHVEHGCQMHLYTHPHTPYVETIKKKMLVRAAILLSFLVLHADAGTGTESNDARHRQNVERATFEKRGLLPGLLGSSPAGGSSAGYPTNPVGGELASFSINLEENVHTSTATYYFDFLGRAGLVDGVGSLLPLGPGSQGGGLNDLLNGVPTYNPAASAAGPGRPAPPAAYGDAPWTQSEAAYRQMITCPRGIGGRRGLSRFAGTSYGYVHRICGNGQQAWARVSSQCPLVRNLTLDLTDPLCSRRMLNFSLNTALVFVGWTIQGTHVAIYCLAAKSTGDIQLTAEFIAYAIKFLGRKSGLPLNVITYSQGGLDTQWALSKRWVRNLVTLASPFHGTLAANVVCPLLEVLGGCLPALFQMITNSRLVKALNAPVRGSGAVALVPTTSVYTRQDEVVMPQVGAQVTDLVLEWRVKHCPPGYLRCCACGRPFVSRVLPTEQKKPGLELSDLMLCIDSLIVGDLAAYAIALDALMSGRPANPATVNTSLSGQFASLGNDLKYAFATVVGNVGDRLSSILKTVTSLVNGTHRACASGKSIMYVCQRGFATGCTANGFAGPQGRAPILSSLPQTLNGLLGGGL</sequence>
<dbReference type="PANTHER" id="PTHR37574">
    <property type="entry name" value="LIPASE B"/>
    <property type="match status" value="1"/>
</dbReference>
<evidence type="ECO:0000313" key="2">
    <source>
        <dbReference type="Proteomes" id="UP000037035"/>
    </source>
</evidence>
<evidence type="ECO:0000313" key="1">
    <source>
        <dbReference type="EMBL" id="KNZ59983.1"/>
    </source>
</evidence>